<accession>A0A517SKA9</accession>
<organism evidence="2 3">
    <name type="scientific">Caulifigura coniformis</name>
    <dbReference type="NCBI Taxonomy" id="2527983"/>
    <lineage>
        <taxon>Bacteria</taxon>
        <taxon>Pseudomonadati</taxon>
        <taxon>Planctomycetota</taxon>
        <taxon>Planctomycetia</taxon>
        <taxon>Planctomycetales</taxon>
        <taxon>Planctomycetaceae</taxon>
        <taxon>Caulifigura</taxon>
    </lineage>
</organism>
<reference evidence="2 3" key="1">
    <citation type="submission" date="2019-02" db="EMBL/GenBank/DDBJ databases">
        <title>Deep-cultivation of Planctomycetes and their phenomic and genomic characterization uncovers novel biology.</title>
        <authorList>
            <person name="Wiegand S."/>
            <person name="Jogler M."/>
            <person name="Boedeker C."/>
            <person name="Pinto D."/>
            <person name="Vollmers J."/>
            <person name="Rivas-Marin E."/>
            <person name="Kohn T."/>
            <person name="Peeters S.H."/>
            <person name="Heuer A."/>
            <person name="Rast P."/>
            <person name="Oberbeckmann S."/>
            <person name="Bunk B."/>
            <person name="Jeske O."/>
            <person name="Meyerdierks A."/>
            <person name="Storesund J.E."/>
            <person name="Kallscheuer N."/>
            <person name="Luecker S."/>
            <person name="Lage O.M."/>
            <person name="Pohl T."/>
            <person name="Merkel B.J."/>
            <person name="Hornburger P."/>
            <person name="Mueller R.-W."/>
            <person name="Bruemmer F."/>
            <person name="Labrenz M."/>
            <person name="Spormann A.M."/>
            <person name="Op den Camp H."/>
            <person name="Overmann J."/>
            <person name="Amann R."/>
            <person name="Jetten M.S.M."/>
            <person name="Mascher T."/>
            <person name="Medema M.H."/>
            <person name="Devos D.P."/>
            <person name="Kaster A.-K."/>
            <person name="Ovreas L."/>
            <person name="Rohde M."/>
            <person name="Galperin M.Y."/>
            <person name="Jogler C."/>
        </authorList>
    </citation>
    <scope>NUCLEOTIDE SEQUENCE [LARGE SCALE GENOMIC DNA]</scope>
    <source>
        <strain evidence="2 3">Pan44</strain>
    </source>
</reference>
<dbReference type="EMBL" id="CP036271">
    <property type="protein sequence ID" value="QDT56559.1"/>
    <property type="molecule type" value="Genomic_DNA"/>
</dbReference>
<protein>
    <submittedName>
        <fullName evidence="2">Uncharacterized protein</fullName>
    </submittedName>
</protein>
<dbReference type="KEGG" id="ccos:Pan44_46150"/>
<dbReference type="RefSeq" id="WP_145034023.1">
    <property type="nucleotide sequence ID" value="NZ_CP036271.1"/>
</dbReference>
<name>A0A517SKA9_9PLAN</name>
<evidence type="ECO:0000313" key="2">
    <source>
        <dbReference type="EMBL" id="QDT56559.1"/>
    </source>
</evidence>
<keyword evidence="1" id="KW-0732">Signal</keyword>
<dbReference type="InParanoid" id="A0A517SKA9"/>
<evidence type="ECO:0000256" key="1">
    <source>
        <dbReference type="SAM" id="SignalP"/>
    </source>
</evidence>
<evidence type="ECO:0000313" key="3">
    <source>
        <dbReference type="Proteomes" id="UP000315700"/>
    </source>
</evidence>
<dbReference type="AlphaFoldDB" id="A0A517SKA9"/>
<feature type="chain" id="PRO_5022218748" evidence="1">
    <location>
        <begin position="22"/>
        <end position="219"/>
    </location>
</feature>
<keyword evidence="3" id="KW-1185">Reference proteome</keyword>
<feature type="signal peptide" evidence="1">
    <location>
        <begin position="1"/>
        <end position="21"/>
    </location>
</feature>
<proteinExistence type="predicted"/>
<gene>
    <name evidence="2" type="ORF">Pan44_46150</name>
</gene>
<sequence precursor="true">MLRVTVLGLAGLVISSSLAFADEAMCVQYPLEEPDENGEALFVVEFCPVSGGSADCFNCIGDTVLLDVNSVNWPQYCPDCYAPSRNTAAISRPLSNKIRVNQSLADYLPRSVSATNGRMLSIQPQIRQVTAHDIQVRPGSGGPTISVRLFEMAFTDTKGRSRLARFGLESARPVQAGIQPFLATMSESDDYKLAVTYRGRRYPVATQTPVRASDLATSP</sequence>
<dbReference type="Proteomes" id="UP000315700">
    <property type="component" value="Chromosome"/>
</dbReference>